<accession>A0A4Z2HN47</accession>
<evidence type="ECO:0000313" key="2">
    <source>
        <dbReference type="Proteomes" id="UP000314294"/>
    </source>
</evidence>
<sequence length="99" mass="10950">MQEDHGRGSEFMLVGGVRGGSAVEWMWVTMGVGTLSATLPRRSEGCRLQEKRGHQQVCRVLCDVLAEELSPQPALGQATHFPETLVLLLEPRNGMKCMR</sequence>
<evidence type="ECO:0000313" key="1">
    <source>
        <dbReference type="EMBL" id="TNN67010.1"/>
    </source>
</evidence>
<reference evidence="1 2" key="1">
    <citation type="submission" date="2019-03" db="EMBL/GenBank/DDBJ databases">
        <title>First draft genome of Liparis tanakae, snailfish: a comprehensive survey of snailfish specific genes.</title>
        <authorList>
            <person name="Kim W."/>
            <person name="Song I."/>
            <person name="Jeong J.-H."/>
            <person name="Kim D."/>
            <person name="Kim S."/>
            <person name="Ryu S."/>
            <person name="Song J.Y."/>
            <person name="Lee S.K."/>
        </authorList>
    </citation>
    <scope>NUCLEOTIDE SEQUENCE [LARGE SCALE GENOMIC DNA]</scope>
    <source>
        <tissue evidence="1">Muscle</tissue>
    </source>
</reference>
<protein>
    <submittedName>
        <fullName evidence="1">Uncharacterized protein</fullName>
    </submittedName>
</protein>
<dbReference type="Proteomes" id="UP000314294">
    <property type="component" value="Unassembled WGS sequence"/>
</dbReference>
<gene>
    <name evidence="1" type="ORF">EYF80_022783</name>
</gene>
<proteinExistence type="predicted"/>
<name>A0A4Z2HN47_9TELE</name>
<comment type="caution">
    <text evidence="1">The sequence shown here is derived from an EMBL/GenBank/DDBJ whole genome shotgun (WGS) entry which is preliminary data.</text>
</comment>
<organism evidence="1 2">
    <name type="scientific">Liparis tanakae</name>
    <name type="common">Tanaka's snailfish</name>
    <dbReference type="NCBI Taxonomy" id="230148"/>
    <lineage>
        <taxon>Eukaryota</taxon>
        <taxon>Metazoa</taxon>
        <taxon>Chordata</taxon>
        <taxon>Craniata</taxon>
        <taxon>Vertebrata</taxon>
        <taxon>Euteleostomi</taxon>
        <taxon>Actinopterygii</taxon>
        <taxon>Neopterygii</taxon>
        <taxon>Teleostei</taxon>
        <taxon>Neoteleostei</taxon>
        <taxon>Acanthomorphata</taxon>
        <taxon>Eupercaria</taxon>
        <taxon>Perciformes</taxon>
        <taxon>Cottioidei</taxon>
        <taxon>Cottales</taxon>
        <taxon>Liparidae</taxon>
        <taxon>Liparis</taxon>
    </lineage>
</organism>
<keyword evidence="2" id="KW-1185">Reference proteome</keyword>
<dbReference type="EMBL" id="SRLO01000211">
    <property type="protein sequence ID" value="TNN67010.1"/>
    <property type="molecule type" value="Genomic_DNA"/>
</dbReference>
<dbReference type="AlphaFoldDB" id="A0A4Z2HN47"/>